<dbReference type="EMBL" id="BAABME010003255">
    <property type="protein sequence ID" value="GAA0158085.1"/>
    <property type="molecule type" value="Genomic_DNA"/>
</dbReference>
<comment type="caution">
    <text evidence="2">The sequence shown here is derived from an EMBL/GenBank/DDBJ whole genome shotgun (WGS) entry which is preliminary data.</text>
</comment>
<gene>
    <name evidence="2" type="ORF">LIER_15202</name>
</gene>
<evidence type="ECO:0000313" key="2">
    <source>
        <dbReference type="EMBL" id="GAA0158085.1"/>
    </source>
</evidence>
<dbReference type="Gene3D" id="3.10.450.50">
    <property type="match status" value="1"/>
</dbReference>
<evidence type="ECO:0000313" key="3">
    <source>
        <dbReference type="Proteomes" id="UP001454036"/>
    </source>
</evidence>
<dbReference type="InterPro" id="IPR032710">
    <property type="entry name" value="NTF2-like_dom_sf"/>
</dbReference>
<organism evidence="2 3">
    <name type="scientific">Lithospermum erythrorhizon</name>
    <name type="common">Purple gromwell</name>
    <name type="synonym">Lithospermum officinale var. erythrorhizon</name>
    <dbReference type="NCBI Taxonomy" id="34254"/>
    <lineage>
        <taxon>Eukaryota</taxon>
        <taxon>Viridiplantae</taxon>
        <taxon>Streptophyta</taxon>
        <taxon>Embryophyta</taxon>
        <taxon>Tracheophyta</taxon>
        <taxon>Spermatophyta</taxon>
        <taxon>Magnoliopsida</taxon>
        <taxon>eudicotyledons</taxon>
        <taxon>Gunneridae</taxon>
        <taxon>Pentapetalae</taxon>
        <taxon>asterids</taxon>
        <taxon>lamiids</taxon>
        <taxon>Boraginales</taxon>
        <taxon>Boraginaceae</taxon>
        <taxon>Boraginoideae</taxon>
        <taxon>Lithospermeae</taxon>
        <taxon>Lithospermum</taxon>
    </lineage>
</organism>
<dbReference type="Pfam" id="PF12680">
    <property type="entry name" value="SnoaL_2"/>
    <property type="match status" value="1"/>
</dbReference>
<accession>A0AAV3Q3J7</accession>
<feature type="domain" description="SnoaL-like" evidence="1">
    <location>
        <begin position="86"/>
        <end position="179"/>
    </location>
</feature>
<reference evidence="2 3" key="1">
    <citation type="submission" date="2024-01" db="EMBL/GenBank/DDBJ databases">
        <title>The complete chloroplast genome sequence of Lithospermum erythrorhizon: insights into the phylogenetic relationship among Boraginaceae species and the maternal lineages of purple gromwells.</title>
        <authorList>
            <person name="Okada T."/>
            <person name="Watanabe K."/>
        </authorList>
    </citation>
    <scope>NUCLEOTIDE SEQUENCE [LARGE SCALE GENOMIC DNA]</scope>
</reference>
<dbReference type="AlphaFoldDB" id="A0AAV3Q3J7"/>
<dbReference type="Proteomes" id="UP001454036">
    <property type="component" value="Unassembled WGS sequence"/>
</dbReference>
<sequence length="290" mass="33444">MRIMSSNVAGAGQIMLLSNAKSRQPIKSLCSSTSLFQFKHAKIKKQLHFRVMEQRIKPLKLVALSRKDDHEDINISLPLSPSDTIKQFYAAINEKNLEEIKGLLSDDCIFDDFSFPIAFQGKKETVHFLEYLITTMGENIEFNVERILEGEGHAAAVNWHLEWKKRHVPLTRGSSYFEFSRIEDKFLIKKARVIVEPPIKPGGFGLAHFSIVTSLFDAFPEATEAFLKKPHFIYQILLKAYVMGCKRIVDPLLACYIKFLNFTARFLRFLFKTLHYIVQLILARKRSDDK</sequence>
<dbReference type="CDD" id="cd00531">
    <property type="entry name" value="NTF2_like"/>
    <property type="match status" value="1"/>
</dbReference>
<keyword evidence="3" id="KW-1185">Reference proteome</keyword>
<dbReference type="PANTHER" id="PTHR33698:SF1">
    <property type="entry name" value="NUCLEAR TRANSPORT FACTOR 2 (NTF2) FAMILY PROTEIN"/>
    <property type="match status" value="1"/>
</dbReference>
<protein>
    <recommendedName>
        <fullName evidence="1">SnoaL-like domain-containing protein</fullName>
    </recommendedName>
</protein>
<dbReference type="InterPro" id="IPR037401">
    <property type="entry name" value="SnoaL-like"/>
</dbReference>
<proteinExistence type="predicted"/>
<dbReference type="PANTHER" id="PTHR33698">
    <property type="entry name" value="NUCLEAR TRANSPORT FACTOR 2 (NTF2)-LIKE PROTEIN"/>
    <property type="match status" value="1"/>
</dbReference>
<evidence type="ECO:0000259" key="1">
    <source>
        <dbReference type="Pfam" id="PF12680"/>
    </source>
</evidence>
<name>A0AAV3Q3J7_LITER</name>
<dbReference type="SUPFAM" id="SSF54427">
    <property type="entry name" value="NTF2-like"/>
    <property type="match status" value="1"/>
</dbReference>